<keyword evidence="1" id="KW-0732">Signal</keyword>
<feature type="chain" id="PRO_5029745896" evidence="1">
    <location>
        <begin position="25"/>
        <end position="301"/>
    </location>
</feature>
<dbReference type="EMBL" id="QENZ01000005">
    <property type="protein sequence ID" value="PVX49881.1"/>
    <property type="molecule type" value="Genomic_DNA"/>
</dbReference>
<dbReference type="Pfam" id="PF03372">
    <property type="entry name" value="Exo_endo_phos"/>
    <property type="match status" value="1"/>
</dbReference>
<dbReference type="PANTHER" id="PTHR42834:SF1">
    <property type="entry name" value="ENDONUCLEASE_EXONUCLEASE_PHOSPHATASE FAMILY PROTEIN (AFU_ORTHOLOGUE AFUA_3G09210)"/>
    <property type="match status" value="1"/>
</dbReference>
<evidence type="ECO:0000313" key="3">
    <source>
        <dbReference type="EMBL" id="PVX49881.1"/>
    </source>
</evidence>
<dbReference type="AlphaFoldDB" id="A0A7L4UMN4"/>
<dbReference type="GO" id="GO:0004527">
    <property type="term" value="F:exonuclease activity"/>
    <property type="evidence" value="ECO:0007669"/>
    <property type="project" value="UniProtKB-KW"/>
</dbReference>
<gene>
    <name evidence="3" type="ORF">C7377_1519</name>
</gene>
<dbReference type="InterPro" id="IPR036691">
    <property type="entry name" value="Endo/exonu/phosph_ase_sf"/>
</dbReference>
<protein>
    <submittedName>
        <fullName evidence="3">Endonuclease/exonuclease/phosphatase family protein</fullName>
    </submittedName>
</protein>
<dbReference type="PANTHER" id="PTHR42834">
    <property type="entry name" value="ENDONUCLEASE/EXONUCLEASE/PHOSPHATASE FAMILY PROTEIN (AFU_ORTHOLOGUE AFUA_3G09210)"/>
    <property type="match status" value="1"/>
</dbReference>
<evidence type="ECO:0000259" key="2">
    <source>
        <dbReference type="Pfam" id="PF03372"/>
    </source>
</evidence>
<dbReference type="Proteomes" id="UP000251835">
    <property type="component" value="Unassembled WGS sequence"/>
</dbReference>
<feature type="domain" description="Endonuclease/exonuclease/phosphatase" evidence="2">
    <location>
        <begin position="57"/>
        <end position="293"/>
    </location>
</feature>
<name>A0A7L4UMN4_BALHA</name>
<keyword evidence="4" id="KW-1185">Reference proteome</keyword>
<dbReference type="PROSITE" id="PS51257">
    <property type="entry name" value="PROKAR_LIPOPROTEIN"/>
    <property type="match status" value="1"/>
</dbReference>
<proteinExistence type="predicted"/>
<comment type="caution">
    <text evidence="3">The sequence shown here is derived from an EMBL/GenBank/DDBJ whole genome shotgun (WGS) entry which is preliminary data.</text>
</comment>
<evidence type="ECO:0000256" key="1">
    <source>
        <dbReference type="SAM" id="SignalP"/>
    </source>
</evidence>
<sequence>MKHLTYLTILYFFSILGACSSSNSNNTEEPTPAPPQEVLLNLDKCIVSTSDEKLEIVTWNIENFPKGTSTAKEVAKVIKAMDVDVLALQEVTSKSTFEQFIALLPGYEGVIMARTGLDLAFIYKTSEISINGNPYGIYPEDEYHSPFPRRPFVLPIHSKSTGLDVIIVNNHLKAKSGAKNEARRRKASKLLKQWIDSEHPDDNVVILGDLNDEITELPAKNVFQVFLNDSVNYAFADATIAESSETSQWSYPSWPSHIDHIIITNELFDNKADTYTYPFMSCDKNYDQIISDHQPVCIVLK</sequence>
<dbReference type="GO" id="GO:0004519">
    <property type="term" value="F:endonuclease activity"/>
    <property type="evidence" value="ECO:0007669"/>
    <property type="project" value="UniProtKB-KW"/>
</dbReference>
<evidence type="ECO:0000313" key="4">
    <source>
        <dbReference type="Proteomes" id="UP000251835"/>
    </source>
</evidence>
<keyword evidence="3" id="KW-0269">Exonuclease</keyword>
<feature type="signal peptide" evidence="1">
    <location>
        <begin position="1"/>
        <end position="24"/>
    </location>
</feature>
<dbReference type="Gene3D" id="3.60.10.10">
    <property type="entry name" value="Endonuclease/exonuclease/phosphatase"/>
    <property type="match status" value="1"/>
</dbReference>
<dbReference type="InterPro" id="IPR005135">
    <property type="entry name" value="Endo/exonuclease/phosphatase"/>
</dbReference>
<keyword evidence="3" id="KW-0255">Endonuclease</keyword>
<organism evidence="3 4">
    <name type="scientific">Balneicella halophila</name>
    <dbReference type="NCBI Taxonomy" id="1537566"/>
    <lineage>
        <taxon>Bacteria</taxon>
        <taxon>Pseudomonadati</taxon>
        <taxon>Bacteroidota</taxon>
        <taxon>Bacteroidia</taxon>
        <taxon>Bacteroidales</taxon>
        <taxon>Balneicellaceae</taxon>
        <taxon>Balneicella</taxon>
    </lineage>
</organism>
<keyword evidence="3" id="KW-0540">Nuclease</keyword>
<accession>A0A7L4UMN4</accession>
<reference evidence="3 4" key="1">
    <citation type="submission" date="2018-05" db="EMBL/GenBank/DDBJ databases">
        <title>Genomic Encyclopedia of Type Strains, Phase IV (KMG-IV): sequencing the most valuable type-strain genomes for metagenomic binning, comparative biology and taxonomic classification.</title>
        <authorList>
            <person name="Goeker M."/>
        </authorList>
    </citation>
    <scope>NUCLEOTIDE SEQUENCE [LARGE SCALE GENOMIC DNA]</scope>
    <source>
        <strain evidence="3 4">DSM 28579</strain>
    </source>
</reference>
<keyword evidence="3" id="KW-0378">Hydrolase</keyword>
<dbReference type="SUPFAM" id="SSF56219">
    <property type="entry name" value="DNase I-like"/>
    <property type="match status" value="1"/>
</dbReference>